<dbReference type="EMBL" id="CM020620">
    <property type="protein sequence ID" value="KAK1870161.1"/>
    <property type="molecule type" value="Genomic_DNA"/>
</dbReference>
<evidence type="ECO:0000313" key="1">
    <source>
        <dbReference type="EMBL" id="KAK1870161.1"/>
    </source>
</evidence>
<protein>
    <submittedName>
        <fullName evidence="1">Uncharacterized protein</fullName>
    </submittedName>
</protein>
<accession>A0ACC3CJL4</accession>
<reference evidence="1" key="1">
    <citation type="submission" date="2019-11" db="EMBL/GenBank/DDBJ databases">
        <title>Nori genome reveals adaptations in red seaweeds to the harsh intertidal environment.</title>
        <authorList>
            <person name="Wang D."/>
            <person name="Mao Y."/>
        </authorList>
    </citation>
    <scope>NUCLEOTIDE SEQUENCE</scope>
    <source>
        <tissue evidence="1">Gametophyte</tissue>
    </source>
</reference>
<keyword evidence="2" id="KW-1185">Reference proteome</keyword>
<comment type="caution">
    <text evidence="1">The sequence shown here is derived from an EMBL/GenBank/DDBJ whole genome shotgun (WGS) entry which is preliminary data.</text>
</comment>
<gene>
    <name evidence="1" type="ORF">I4F81_012622</name>
</gene>
<dbReference type="Proteomes" id="UP000798662">
    <property type="component" value="Chromosome 3"/>
</dbReference>
<sequence length="586" mass="61909">MAGAFRVVDVKTSPIDGQKTGTSGLRKKVAEFKKPNYLANWVQSLFSSIDGLKGSSIALGGDGRYWNKDAVRIICRIAAANGVAKVLVGQNGILCTPALSAIVRRRELLGGIILTASHNPGGPNADFGIKYNVSNGGPAPESVTDKILTNTKTISTYGMACVEGAEAGTEADPFASVDLSVVGTTEFKSIDGAAFTIDVVDSAADYVELLQSMFDFEALKALFARSDFSFLFDAMSGVTGPYAKRIFVELLGGPADCVMRGEPLEDFGGAHPDPNLTYAADLVASCDPKKSSSAPAMGAASDGDGDRNMILGRGFFVTPSDSLAVIAAKAKVAIPFFKDGLTGVARSMPTASAVDHVATKMGISCFETPTGWKFFGNLLDAGNAQICGEESFGTGAFHVREKDGIFAVLCWLAVLAHENASTKEGELISIESIVSDHWKVYGRNFFSRYDYEEVDSEAGAQLMATVTKVQEDMAAAADSSGSMTLGDFPVKVTTADNFSYTDPIDGSVAKGQGLRFVFADHSRLVFRLSGTGSSGATIRLYAEQYETDEAKQGEDAQVALKPLIDLALKISNLTEITGRSSPTVIT</sequence>
<evidence type="ECO:0000313" key="2">
    <source>
        <dbReference type="Proteomes" id="UP000798662"/>
    </source>
</evidence>
<name>A0ACC3CJL4_PYRYE</name>
<organism evidence="1 2">
    <name type="scientific">Pyropia yezoensis</name>
    <name type="common">Susabi-nori</name>
    <name type="synonym">Porphyra yezoensis</name>
    <dbReference type="NCBI Taxonomy" id="2788"/>
    <lineage>
        <taxon>Eukaryota</taxon>
        <taxon>Rhodophyta</taxon>
        <taxon>Bangiophyceae</taxon>
        <taxon>Bangiales</taxon>
        <taxon>Bangiaceae</taxon>
        <taxon>Pyropia</taxon>
    </lineage>
</organism>
<proteinExistence type="predicted"/>